<keyword evidence="1" id="KW-0732">Signal</keyword>
<protein>
    <recommendedName>
        <fullName evidence="3">Secreted protein</fullName>
    </recommendedName>
</protein>
<name>A0A0E9WDG3_ANGAN</name>
<sequence length="61" mass="7230">MSSFRLCSIFRLFIFPHCHCGEEHIVKHLGCWHCRDYSNSPRIERHTRKYAKLHTSCIAVA</sequence>
<dbReference type="AlphaFoldDB" id="A0A0E9WDG3"/>
<reference evidence="2" key="2">
    <citation type="journal article" date="2015" name="Fish Shellfish Immunol.">
        <title>Early steps in the European eel (Anguilla anguilla)-Vibrio vulnificus interaction in the gills: Role of the RtxA13 toxin.</title>
        <authorList>
            <person name="Callol A."/>
            <person name="Pajuelo D."/>
            <person name="Ebbesson L."/>
            <person name="Teles M."/>
            <person name="MacKenzie S."/>
            <person name="Amaro C."/>
        </authorList>
    </citation>
    <scope>NUCLEOTIDE SEQUENCE</scope>
</reference>
<evidence type="ECO:0008006" key="3">
    <source>
        <dbReference type="Google" id="ProtNLM"/>
    </source>
</evidence>
<evidence type="ECO:0000313" key="2">
    <source>
        <dbReference type="EMBL" id="JAH88429.1"/>
    </source>
</evidence>
<dbReference type="EMBL" id="GBXM01020148">
    <property type="protein sequence ID" value="JAH88429.1"/>
    <property type="molecule type" value="Transcribed_RNA"/>
</dbReference>
<feature type="chain" id="PRO_5002434222" description="Secreted protein" evidence="1">
    <location>
        <begin position="21"/>
        <end position="61"/>
    </location>
</feature>
<proteinExistence type="predicted"/>
<accession>A0A0E9WDG3</accession>
<feature type="signal peptide" evidence="1">
    <location>
        <begin position="1"/>
        <end position="20"/>
    </location>
</feature>
<evidence type="ECO:0000256" key="1">
    <source>
        <dbReference type="SAM" id="SignalP"/>
    </source>
</evidence>
<reference evidence="2" key="1">
    <citation type="submission" date="2014-11" db="EMBL/GenBank/DDBJ databases">
        <authorList>
            <person name="Amaro Gonzalez C."/>
        </authorList>
    </citation>
    <scope>NUCLEOTIDE SEQUENCE</scope>
</reference>
<organism evidence="2">
    <name type="scientific">Anguilla anguilla</name>
    <name type="common">European freshwater eel</name>
    <name type="synonym">Muraena anguilla</name>
    <dbReference type="NCBI Taxonomy" id="7936"/>
    <lineage>
        <taxon>Eukaryota</taxon>
        <taxon>Metazoa</taxon>
        <taxon>Chordata</taxon>
        <taxon>Craniata</taxon>
        <taxon>Vertebrata</taxon>
        <taxon>Euteleostomi</taxon>
        <taxon>Actinopterygii</taxon>
        <taxon>Neopterygii</taxon>
        <taxon>Teleostei</taxon>
        <taxon>Anguilliformes</taxon>
        <taxon>Anguillidae</taxon>
        <taxon>Anguilla</taxon>
    </lineage>
</organism>